<accession>A0A8S2CYI9</accession>
<keyword evidence="3" id="KW-0325">Glycoprotein</keyword>
<sequence length="418" mass="46887">MEYMKVNHMSQQCRNYHLILNLYLFINTQLGKSVAILTTDNGPDWSGKSPCNLYNSGQLWKKLNLDALILNSYTPGNSRYNPVERSMSPLSNWLVGLTLKREYNSNASKPHNLDDALICLNSYWDKRKYAGFQLDCYPILSYNATGDNHTTTRLLLMKTKPDKQSNLYHDYIFLLKHCIKSHYSYIFIKCYDKKCSHCSINPIRTNLTMELLSLRNNGMPVPSPSIIHPDHFNTFLQTIHAFESSAVPTIGSTATWSKTGQAVAGGHGFGQQLNQLSLAEDIFVDDQHNIYVADHQNERVVKWTSDATEGEVVAGGNGHGNNSDQLDSPNAVFVDTEGNLYVSDDVNKRIQKFSNKSTHASTIIGRDQFSVCYSLFVDMSGNLYLSDYWNQRVLKFNAEDATGDTVAGGGAVHIGMPP</sequence>
<dbReference type="Gene3D" id="2.120.10.30">
    <property type="entry name" value="TolB, C-terminal domain"/>
    <property type="match status" value="1"/>
</dbReference>
<feature type="repeat" description="NHL" evidence="4">
    <location>
        <begin position="325"/>
        <end position="356"/>
    </location>
</feature>
<dbReference type="EMBL" id="CAJOBA010001120">
    <property type="protein sequence ID" value="CAF3577627.1"/>
    <property type="molecule type" value="Genomic_DNA"/>
</dbReference>
<dbReference type="PANTHER" id="PTHR10680:SF14">
    <property type="entry name" value="PEPTIDYL-GLYCINE ALPHA-AMIDATING MONOOXYGENASE"/>
    <property type="match status" value="1"/>
</dbReference>
<gene>
    <name evidence="5" type="ORF">OVA965_LOCUS4323</name>
    <name evidence="6" type="ORF">TMI583_LOCUS4321</name>
</gene>
<dbReference type="AlphaFoldDB" id="A0A8S2CYI9"/>
<name>A0A8S2CYI9_9BILA</name>
<reference evidence="5" key="1">
    <citation type="submission" date="2021-02" db="EMBL/GenBank/DDBJ databases">
        <authorList>
            <person name="Nowell W R."/>
        </authorList>
    </citation>
    <scope>NUCLEOTIDE SEQUENCE</scope>
</reference>
<dbReference type="InterPro" id="IPR011042">
    <property type="entry name" value="6-blade_b-propeller_TolB-like"/>
</dbReference>
<comment type="caution">
    <text evidence="5">The sequence shown here is derived from an EMBL/GenBank/DDBJ whole genome shotgun (WGS) entry which is preliminary data.</text>
</comment>
<dbReference type="Proteomes" id="UP000682733">
    <property type="component" value="Unassembled WGS sequence"/>
</dbReference>
<dbReference type="EMBL" id="CAJNOK010001120">
    <property type="protein sequence ID" value="CAF0794723.1"/>
    <property type="molecule type" value="Genomic_DNA"/>
</dbReference>
<evidence type="ECO:0000313" key="6">
    <source>
        <dbReference type="EMBL" id="CAF3577627.1"/>
    </source>
</evidence>
<evidence type="ECO:0000313" key="5">
    <source>
        <dbReference type="EMBL" id="CAF0794723.1"/>
    </source>
</evidence>
<dbReference type="PANTHER" id="PTHR10680">
    <property type="entry name" value="PEPTIDYL-GLYCINE ALPHA-AMIDATING MONOOXYGENASE"/>
    <property type="match status" value="1"/>
</dbReference>
<dbReference type="Proteomes" id="UP000677228">
    <property type="component" value="Unassembled WGS sequence"/>
</dbReference>
<keyword evidence="2" id="KW-0677">Repeat</keyword>
<keyword evidence="1" id="KW-0732">Signal</keyword>
<dbReference type="CDD" id="cd05819">
    <property type="entry name" value="NHL"/>
    <property type="match status" value="1"/>
</dbReference>
<evidence type="ECO:0000256" key="2">
    <source>
        <dbReference type="ARBA" id="ARBA00022737"/>
    </source>
</evidence>
<evidence type="ECO:0000256" key="1">
    <source>
        <dbReference type="ARBA" id="ARBA00022729"/>
    </source>
</evidence>
<proteinExistence type="predicted"/>
<protein>
    <submittedName>
        <fullName evidence="5">Uncharacterized protein</fullName>
    </submittedName>
</protein>
<dbReference type="SUPFAM" id="SSF101898">
    <property type="entry name" value="NHL repeat"/>
    <property type="match status" value="1"/>
</dbReference>
<dbReference type="InterPro" id="IPR001258">
    <property type="entry name" value="NHL_repeat"/>
</dbReference>
<evidence type="ECO:0000256" key="4">
    <source>
        <dbReference type="PROSITE-ProRule" id="PRU00504"/>
    </source>
</evidence>
<evidence type="ECO:0000313" key="7">
    <source>
        <dbReference type="Proteomes" id="UP000677228"/>
    </source>
</evidence>
<organism evidence="5 7">
    <name type="scientific">Didymodactylos carnosus</name>
    <dbReference type="NCBI Taxonomy" id="1234261"/>
    <lineage>
        <taxon>Eukaryota</taxon>
        <taxon>Metazoa</taxon>
        <taxon>Spiralia</taxon>
        <taxon>Gnathifera</taxon>
        <taxon>Rotifera</taxon>
        <taxon>Eurotatoria</taxon>
        <taxon>Bdelloidea</taxon>
        <taxon>Philodinida</taxon>
        <taxon>Philodinidae</taxon>
        <taxon>Didymodactylos</taxon>
    </lineage>
</organism>
<dbReference type="PROSITE" id="PS51125">
    <property type="entry name" value="NHL"/>
    <property type="match status" value="1"/>
</dbReference>
<evidence type="ECO:0000256" key="3">
    <source>
        <dbReference type="ARBA" id="ARBA00023180"/>
    </source>
</evidence>